<feature type="non-terminal residue" evidence="1">
    <location>
        <position position="1"/>
    </location>
</feature>
<dbReference type="AlphaFoldDB" id="X1V8I2"/>
<sequence length="51" mass="5629">SVIDTIGRMKTIPWDSYEGAIDAIEDKIDREFQSLFTEPDGSGVLMPGVVE</sequence>
<name>X1V8I2_9ZZZZ</name>
<reference evidence="1" key="1">
    <citation type="journal article" date="2014" name="Front. Microbiol.">
        <title>High frequency of phylogenetically diverse reductive dehalogenase-homologous genes in deep subseafloor sedimentary metagenomes.</title>
        <authorList>
            <person name="Kawai M."/>
            <person name="Futagami T."/>
            <person name="Toyoda A."/>
            <person name="Takaki Y."/>
            <person name="Nishi S."/>
            <person name="Hori S."/>
            <person name="Arai W."/>
            <person name="Tsubouchi T."/>
            <person name="Morono Y."/>
            <person name="Uchiyama I."/>
            <person name="Ito T."/>
            <person name="Fujiyama A."/>
            <person name="Inagaki F."/>
            <person name="Takami H."/>
        </authorList>
    </citation>
    <scope>NUCLEOTIDE SEQUENCE</scope>
    <source>
        <strain evidence="1">Expedition CK06-06</strain>
    </source>
</reference>
<gene>
    <name evidence="1" type="ORF">S12H4_47255</name>
</gene>
<protein>
    <submittedName>
        <fullName evidence="1">Uncharacterized protein</fullName>
    </submittedName>
</protein>
<dbReference type="EMBL" id="BARW01029404">
    <property type="protein sequence ID" value="GAJ09096.1"/>
    <property type="molecule type" value="Genomic_DNA"/>
</dbReference>
<evidence type="ECO:0000313" key="1">
    <source>
        <dbReference type="EMBL" id="GAJ09096.1"/>
    </source>
</evidence>
<proteinExistence type="predicted"/>
<organism evidence="1">
    <name type="scientific">marine sediment metagenome</name>
    <dbReference type="NCBI Taxonomy" id="412755"/>
    <lineage>
        <taxon>unclassified sequences</taxon>
        <taxon>metagenomes</taxon>
        <taxon>ecological metagenomes</taxon>
    </lineage>
</organism>
<comment type="caution">
    <text evidence="1">The sequence shown here is derived from an EMBL/GenBank/DDBJ whole genome shotgun (WGS) entry which is preliminary data.</text>
</comment>
<accession>X1V8I2</accession>